<feature type="compositionally biased region" description="Polar residues" evidence="1">
    <location>
        <begin position="105"/>
        <end position="121"/>
    </location>
</feature>
<evidence type="ECO:0000313" key="3">
    <source>
        <dbReference type="Proteomes" id="UP000070544"/>
    </source>
</evidence>
<dbReference type="AlphaFoldDB" id="A0A138ZZB5"/>
<dbReference type="EMBL" id="KQ965847">
    <property type="protein sequence ID" value="KXS09849.1"/>
    <property type="molecule type" value="Genomic_DNA"/>
</dbReference>
<feature type="compositionally biased region" description="Low complexity" evidence="1">
    <location>
        <begin position="173"/>
        <end position="194"/>
    </location>
</feature>
<accession>A0A138ZZB5</accession>
<reference evidence="2 3" key="1">
    <citation type="journal article" date="2015" name="Genome Biol. Evol.">
        <title>Phylogenomic analyses indicate that early fungi evolved digesting cell walls of algal ancestors of land plants.</title>
        <authorList>
            <person name="Chang Y."/>
            <person name="Wang S."/>
            <person name="Sekimoto S."/>
            <person name="Aerts A.L."/>
            <person name="Choi C."/>
            <person name="Clum A."/>
            <person name="LaButti K.M."/>
            <person name="Lindquist E.A."/>
            <person name="Yee Ngan C."/>
            <person name="Ohm R.A."/>
            <person name="Salamov A.A."/>
            <person name="Grigoriev I.V."/>
            <person name="Spatafora J.W."/>
            <person name="Berbee M.L."/>
        </authorList>
    </citation>
    <scope>NUCLEOTIDE SEQUENCE [LARGE SCALE GENOMIC DNA]</scope>
    <source>
        <strain evidence="2 3">JEL478</strain>
    </source>
</reference>
<gene>
    <name evidence="2" type="ORF">M427DRAFT_140340</name>
</gene>
<name>A0A138ZZB5_GONPJ</name>
<sequence length="214" mass="22191">MEAAGVPAIRITEFKEACQLEGLGPPDIDIAGDNEQEYFGIDYDPVLLLSEPDAVPTSSSTLTQPAAPLHDDPTPASSSTSSAGQKRKAPARTDEEEPSKRSGRTAPSSSDRTSKEASTSEPRTRGGKASRPNPENAVTTSKKGKGGSQLGSAVRAIVETDDGTGYAALHTRSGTPASPNTSPATSSGTNTSPSTEPPARRVTRGNKVDYSTHL</sequence>
<evidence type="ECO:0000313" key="2">
    <source>
        <dbReference type="EMBL" id="KXS09849.1"/>
    </source>
</evidence>
<organism evidence="2 3">
    <name type="scientific">Gonapodya prolifera (strain JEL478)</name>
    <name type="common">Monoblepharis prolifera</name>
    <dbReference type="NCBI Taxonomy" id="1344416"/>
    <lineage>
        <taxon>Eukaryota</taxon>
        <taxon>Fungi</taxon>
        <taxon>Fungi incertae sedis</taxon>
        <taxon>Chytridiomycota</taxon>
        <taxon>Chytridiomycota incertae sedis</taxon>
        <taxon>Monoblepharidomycetes</taxon>
        <taxon>Monoblepharidales</taxon>
        <taxon>Gonapodyaceae</taxon>
        <taxon>Gonapodya</taxon>
    </lineage>
</organism>
<dbReference type="Proteomes" id="UP000070544">
    <property type="component" value="Unassembled WGS sequence"/>
</dbReference>
<feature type="compositionally biased region" description="Low complexity" evidence="1">
    <location>
        <begin position="74"/>
        <end position="83"/>
    </location>
</feature>
<feature type="region of interest" description="Disordered" evidence="1">
    <location>
        <begin position="51"/>
        <end position="214"/>
    </location>
</feature>
<keyword evidence="3" id="KW-1185">Reference proteome</keyword>
<proteinExistence type="predicted"/>
<protein>
    <submittedName>
        <fullName evidence="2">Uncharacterized protein</fullName>
    </submittedName>
</protein>
<evidence type="ECO:0000256" key="1">
    <source>
        <dbReference type="SAM" id="MobiDB-lite"/>
    </source>
</evidence>